<dbReference type="Gene3D" id="3.20.20.140">
    <property type="entry name" value="Metal-dependent hydrolases"/>
    <property type="match status" value="1"/>
</dbReference>
<name>A0A167SMM3_9HYPO</name>
<protein>
    <recommendedName>
        <fullName evidence="6">dihydropyrimidinase</fullName>
        <ecNumber evidence="6">3.5.2.2</ecNumber>
    </recommendedName>
</protein>
<proteinExistence type="inferred from homology"/>
<dbReference type="SUPFAM" id="SSF51338">
    <property type="entry name" value="Composite domain of metallo-dependent hydrolases"/>
    <property type="match status" value="2"/>
</dbReference>
<dbReference type="PANTHER" id="PTHR11647:SF1">
    <property type="entry name" value="COLLAPSIN RESPONSE MEDIATOR PROTEIN"/>
    <property type="match status" value="1"/>
</dbReference>
<dbReference type="InterPro" id="IPR050378">
    <property type="entry name" value="Metallo-dep_Hydrolases_sf"/>
</dbReference>
<evidence type="ECO:0000256" key="5">
    <source>
        <dbReference type="ARBA" id="ARBA00036696"/>
    </source>
</evidence>
<evidence type="ECO:0000256" key="4">
    <source>
        <dbReference type="ARBA" id="ARBA00022801"/>
    </source>
</evidence>
<dbReference type="InterPro" id="IPR006680">
    <property type="entry name" value="Amidohydro-rel"/>
</dbReference>
<reference evidence="9 10" key="1">
    <citation type="journal article" date="2016" name="Genome Biol. Evol.">
        <title>Divergent and convergent evolution of fungal pathogenicity.</title>
        <authorList>
            <person name="Shang Y."/>
            <person name="Xiao G."/>
            <person name="Zheng P."/>
            <person name="Cen K."/>
            <person name="Zhan S."/>
            <person name="Wang C."/>
        </authorList>
    </citation>
    <scope>NUCLEOTIDE SEQUENCE [LARGE SCALE GENOMIC DNA]</scope>
    <source>
        <strain evidence="9 10">RCEF 264</strain>
    </source>
</reference>
<evidence type="ECO:0000259" key="8">
    <source>
        <dbReference type="Pfam" id="PF01979"/>
    </source>
</evidence>
<dbReference type="NCBIfam" id="TIGR02033">
    <property type="entry name" value="D-hydantoinase"/>
    <property type="match status" value="1"/>
</dbReference>
<dbReference type="AlphaFoldDB" id="A0A167SMM3"/>
<keyword evidence="4" id="KW-0378">Hydrolase</keyword>
<accession>A0A167SMM3</accession>
<dbReference type="GO" id="GO:0046872">
    <property type="term" value="F:metal ion binding"/>
    <property type="evidence" value="ECO:0007669"/>
    <property type="project" value="UniProtKB-KW"/>
</dbReference>
<keyword evidence="3" id="KW-0479">Metal-binding</keyword>
<feature type="domain" description="Amidohydrolase-related" evidence="8">
    <location>
        <begin position="57"/>
        <end position="468"/>
    </location>
</feature>
<dbReference type="Gene3D" id="2.30.40.10">
    <property type="entry name" value="Urease, subunit C, domain 1"/>
    <property type="match status" value="1"/>
</dbReference>
<comment type="catalytic activity">
    <reaction evidence="5">
        <text>5,6-dihydrouracil + H2O = 3-(carbamoylamino)propanoate + H(+)</text>
        <dbReference type="Rhea" id="RHEA:16121"/>
        <dbReference type="ChEBI" id="CHEBI:11892"/>
        <dbReference type="ChEBI" id="CHEBI:15377"/>
        <dbReference type="ChEBI" id="CHEBI:15378"/>
        <dbReference type="ChEBI" id="CHEBI:15901"/>
        <dbReference type="EC" id="3.5.2.2"/>
    </reaction>
</comment>
<dbReference type="GO" id="GO:0005737">
    <property type="term" value="C:cytoplasm"/>
    <property type="evidence" value="ECO:0007669"/>
    <property type="project" value="InterPro"/>
</dbReference>
<organism evidence="9 10">
    <name type="scientific">Niveomyces insectorum RCEF 264</name>
    <dbReference type="NCBI Taxonomy" id="1081102"/>
    <lineage>
        <taxon>Eukaryota</taxon>
        <taxon>Fungi</taxon>
        <taxon>Dikarya</taxon>
        <taxon>Ascomycota</taxon>
        <taxon>Pezizomycotina</taxon>
        <taxon>Sordariomycetes</taxon>
        <taxon>Hypocreomycetidae</taxon>
        <taxon>Hypocreales</taxon>
        <taxon>Cordycipitaceae</taxon>
        <taxon>Niveomyces</taxon>
    </lineage>
</organism>
<dbReference type="InterPro" id="IPR032466">
    <property type="entry name" value="Metal_Hydrolase"/>
</dbReference>
<comment type="similarity">
    <text evidence="2">Belongs to the metallo-dependent hydrolases superfamily. Hydantoinase/dihydropyrimidinase family.</text>
</comment>
<evidence type="ECO:0000256" key="2">
    <source>
        <dbReference type="ARBA" id="ARBA00008829"/>
    </source>
</evidence>
<feature type="modified residue" description="N6-carboxylysine" evidence="7">
    <location>
        <position position="166"/>
    </location>
</feature>
<dbReference type="STRING" id="1081102.A0A167SMM3"/>
<dbReference type="EMBL" id="AZHD01000010">
    <property type="protein sequence ID" value="OAA59759.1"/>
    <property type="molecule type" value="Genomic_DNA"/>
</dbReference>
<sequence>MGSLAFSPQSFDVVLRNANVNGACICDIGIQDGIITALGTGLPTAEDTEVIDCEYAVVTPGGVDGHVHLSQDRSPRAREAGYVSADTIETGTRSAVAGGTTTVLLFAEQSRGESVAERVAAYHALAQELGSYADYGFHAIVTDPTEAVLDTELPVLATSGGITSIKLFLTYKHMRLSDAQFLRALKKARDLGVLALVHAENGDLVDFFTEQLEQLQLTEPAYKAVAHPAEAEAEAVNRAVTFSAVMDTPMLVVHVSVEESIRVIRRAQSALKPVFAETCPQYLLLGQARLREEHFCGAKYVCSPPLRSDPRDIDAVWRGIANGTFTVFSSDHCPYRFYDPHGKQLGLTRRSDGTIKERFTKIPNGLPGVETRVPLLFSEGVLKRRCIDVKRFVELTSENPAKLYGLYPKKGAIQIGSDADLVIWHAQDRFVPRRLNHDRDLHDGCDYSPYEGIEFLNWPRLTLLRGTVVFKDGKITAKNGIGRFVRRKTCSMPYIKRMGAKWDVLHAAL</sequence>
<comment type="PTM">
    <text evidence="7">Carbamylation allows a single lysine to coordinate two divalent metal cations.</text>
</comment>
<gene>
    <name evidence="9" type="ORF">SPI_05957</name>
</gene>
<dbReference type="FunFam" id="3.20.20.140:FF:000174">
    <property type="entry name" value="Dihydropyrimidinase-related protein 2"/>
    <property type="match status" value="1"/>
</dbReference>
<evidence type="ECO:0000256" key="1">
    <source>
        <dbReference type="ARBA" id="ARBA00001947"/>
    </source>
</evidence>
<keyword evidence="10" id="KW-1185">Reference proteome</keyword>
<dbReference type="OrthoDB" id="1924787at2759"/>
<evidence type="ECO:0000313" key="9">
    <source>
        <dbReference type="EMBL" id="OAA59759.1"/>
    </source>
</evidence>
<evidence type="ECO:0000313" key="10">
    <source>
        <dbReference type="Proteomes" id="UP000076874"/>
    </source>
</evidence>
<comment type="caution">
    <text evidence="9">The sequence shown here is derived from an EMBL/GenBank/DDBJ whole genome shotgun (WGS) entry which is preliminary data.</text>
</comment>
<evidence type="ECO:0000256" key="7">
    <source>
        <dbReference type="PIRSR" id="PIRSR611778-50"/>
    </source>
</evidence>
<dbReference type="InterPro" id="IPR011778">
    <property type="entry name" value="Hydantoinase/dihydroPyrase"/>
</dbReference>
<dbReference type="Pfam" id="PF01979">
    <property type="entry name" value="Amidohydro_1"/>
    <property type="match status" value="1"/>
</dbReference>
<dbReference type="PANTHER" id="PTHR11647">
    <property type="entry name" value="HYDRANTOINASE/DIHYDROPYRIMIDINASE FAMILY MEMBER"/>
    <property type="match status" value="1"/>
</dbReference>
<evidence type="ECO:0000256" key="3">
    <source>
        <dbReference type="ARBA" id="ARBA00022723"/>
    </source>
</evidence>
<dbReference type="GO" id="GO:0004157">
    <property type="term" value="F:dihydropyrimidinase activity"/>
    <property type="evidence" value="ECO:0007669"/>
    <property type="project" value="UniProtKB-EC"/>
</dbReference>
<evidence type="ECO:0000256" key="6">
    <source>
        <dbReference type="ARBA" id="ARBA00039113"/>
    </source>
</evidence>
<dbReference type="EC" id="3.5.2.2" evidence="6"/>
<comment type="cofactor">
    <cofactor evidence="1">
        <name>Zn(2+)</name>
        <dbReference type="ChEBI" id="CHEBI:29105"/>
    </cofactor>
</comment>
<dbReference type="Proteomes" id="UP000076874">
    <property type="component" value="Unassembled WGS sequence"/>
</dbReference>
<dbReference type="InterPro" id="IPR011059">
    <property type="entry name" value="Metal-dep_hydrolase_composite"/>
</dbReference>
<dbReference type="SUPFAM" id="SSF51556">
    <property type="entry name" value="Metallo-dependent hydrolases"/>
    <property type="match status" value="1"/>
</dbReference>